<accession>A0A453II02</accession>
<evidence type="ECO:0000313" key="3">
    <source>
        <dbReference type="EnsemblPlants" id="AET4Gv20563900.2"/>
    </source>
</evidence>
<dbReference type="Gramene" id="AET4Gv20563900.2">
    <property type="protein sequence ID" value="AET4Gv20563900.2"/>
    <property type="gene ID" value="AET4Gv20563900"/>
</dbReference>
<keyword evidence="4" id="KW-1185">Reference proteome</keyword>
<reference evidence="4" key="1">
    <citation type="journal article" date="2014" name="Science">
        <title>Ancient hybridizations among the ancestral genomes of bread wheat.</title>
        <authorList>
            <consortium name="International Wheat Genome Sequencing Consortium,"/>
            <person name="Marcussen T."/>
            <person name="Sandve S.R."/>
            <person name="Heier L."/>
            <person name="Spannagl M."/>
            <person name="Pfeifer M."/>
            <person name="Jakobsen K.S."/>
            <person name="Wulff B.B."/>
            <person name="Steuernagel B."/>
            <person name="Mayer K.F."/>
            <person name="Olsen O.A."/>
        </authorList>
    </citation>
    <scope>NUCLEOTIDE SEQUENCE [LARGE SCALE GENOMIC DNA]</scope>
    <source>
        <strain evidence="4">cv. AL8/78</strain>
    </source>
</reference>
<feature type="signal peptide" evidence="2">
    <location>
        <begin position="1"/>
        <end position="41"/>
    </location>
</feature>
<name>A0A453II02_AEGTS</name>
<evidence type="ECO:0000256" key="1">
    <source>
        <dbReference type="SAM" id="MobiDB-lite"/>
    </source>
</evidence>
<organism evidence="3 4">
    <name type="scientific">Aegilops tauschii subsp. strangulata</name>
    <name type="common">Goatgrass</name>
    <dbReference type="NCBI Taxonomy" id="200361"/>
    <lineage>
        <taxon>Eukaryota</taxon>
        <taxon>Viridiplantae</taxon>
        <taxon>Streptophyta</taxon>
        <taxon>Embryophyta</taxon>
        <taxon>Tracheophyta</taxon>
        <taxon>Spermatophyta</taxon>
        <taxon>Magnoliopsida</taxon>
        <taxon>Liliopsida</taxon>
        <taxon>Poales</taxon>
        <taxon>Poaceae</taxon>
        <taxon>BOP clade</taxon>
        <taxon>Pooideae</taxon>
        <taxon>Triticodae</taxon>
        <taxon>Triticeae</taxon>
        <taxon>Triticinae</taxon>
        <taxon>Aegilops</taxon>
    </lineage>
</organism>
<reference evidence="4" key="2">
    <citation type="journal article" date="2017" name="Nat. Plants">
        <title>The Aegilops tauschii genome reveals multiple impacts of transposons.</title>
        <authorList>
            <person name="Zhao G."/>
            <person name="Zou C."/>
            <person name="Li K."/>
            <person name="Wang K."/>
            <person name="Li T."/>
            <person name="Gao L."/>
            <person name="Zhang X."/>
            <person name="Wang H."/>
            <person name="Yang Z."/>
            <person name="Liu X."/>
            <person name="Jiang W."/>
            <person name="Mao L."/>
            <person name="Kong X."/>
            <person name="Jiao Y."/>
            <person name="Jia J."/>
        </authorList>
    </citation>
    <scope>NUCLEOTIDE SEQUENCE [LARGE SCALE GENOMIC DNA]</scope>
    <source>
        <strain evidence="4">cv. AL8/78</strain>
    </source>
</reference>
<feature type="region of interest" description="Disordered" evidence="1">
    <location>
        <begin position="45"/>
        <end position="80"/>
    </location>
</feature>
<feature type="compositionally biased region" description="Low complexity" evidence="1">
    <location>
        <begin position="47"/>
        <end position="61"/>
    </location>
</feature>
<dbReference type="AlphaFoldDB" id="A0A453II02"/>
<proteinExistence type="predicted"/>
<reference evidence="3" key="4">
    <citation type="submission" date="2019-03" db="UniProtKB">
        <authorList>
            <consortium name="EnsemblPlants"/>
        </authorList>
    </citation>
    <scope>IDENTIFICATION</scope>
</reference>
<dbReference type="EnsemblPlants" id="AET4Gv20563900.2">
    <property type="protein sequence ID" value="AET4Gv20563900.2"/>
    <property type="gene ID" value="AET4Gv20563900"/>
</dbReference>
<feature type="chain" id="PRO_5018996821" evidence="2">
    <location>
        <begin position="42"/>
        <end position="111"/>
    </location>
</feature>
<dbReference type="Proteomes" id="UP000015105">
    <property type="component" value="Chromosome 4D"/>
</dbReference>
<sequence length="111" mass="11898">CVIFFSFVGLRAGHFYPALSLAWQWPRGRVLLLLITVCAEASDALASGSRSRSCSPSLPLKSEAERTQAHSGGSSDLQSPGLVFYDGSLCASLSFKSFSIFAVLCMQTCRA</sequence>
<reference evidence="3" key="3">
    <citation type="journal article" date="2017" name="Nature">
        <title>Genome sequence of the progenitor of the wheat D genome Aegilops tauschii.</title>
        <authorList>
            <person name="Luo M.C."/>
            <person name="Gu Y.Q."/>
            <person name="Puiu D."/>
            <person name="Wang H."/>
            <person name="Twardziok S.O."/>
            <person name="Deal K.R."/>
            <person name="Huo N."/>
            <person name="Zhu T."/>
            <person name="Wang L."/>
            <person name="Wang Y."/>
            <person name="McGuire P.E."/>
            <person name="Liu S."/>
            <person name="Long H."/>
            <person name="Ramasamy R.K."/>
            <person name="Rodriguez J.C."/>
            <person name="Van S.L."/>
            <person name="Yuan L."/>
            <person name="Wang Z."/>
            <person name="Xia Z."/>
            <person name="Xiao L."/>
            <person name="Anderson O.D."/>
            <person name="Ouyang S."/>
            <person name="Liang Y."/>
            <person name="Zimin A.V."/>
            <person name="Pertea G."/>
            <person name="Qi P."/>
            <person name="Bennetzen J.L."/>
            <person name="Dai X."/>
            <person name="Dawson M.W."/>
            <person name="Muller H.G."/>
            <person name="Kugler K."/>
            <person name="Rivarola-Duarte L."/>
            <person name="Spannagl M."/>
            <person name="Mayer K.F.X."/>
            <person name="Lu F.H."/>
            <person name="Bevan M.W."/>
            <person name="Leroy P."/>
            <person name="Li P."/>
            <person name="You F.M."/>
            <person name="Sun Q."/>
            <person name="Liu Z."/>
            <person name="Lyons E."/>
            <person name="Wicker T."/>
            <person name="Salzberg S.L."/>
            <person name="Devos K.M."/>
            <person name="Dvorak J."/>
        </authorList>
    </citation>
    <scope>NUCLEOTIDE SEQUENCE [LARGE SCALE GENOMIC DNA]</scope>
    <source>
        <strain evidence="3">cv. AL8/78</strain>
    </source>
</reference>
<evidence type="ECO:0000256" key="2">
    <source>
        <dbReference type="SAM" id="SignalP"/>
    </source>
</evidence>
<evidence type="ECO:0000313" key="4">
    <source>
        <dbReference type="Proteomes" id="UP000015105"/>
    </source>
</evidence>
<keyword evidence="2" id="KW-0732">Signal</keyword>
<reference evidence="3" key="5">
    <citation type="journal article" date="2021" name="G3 (Bethesda)">
        <title>Aegilops tauschii genome assembly Aet v5.0 features greater sequence contiguity and improved annotation.</title>
        <authorList>
            <person name="Wang L."/>
            <person name="Zhu T."/>
            <person name="Rodriguez J.C."/>
            <person name="Deal K.R."/>
            <person name="Dubcovsky J."/>
            <person name="McGuire P.E."/>
            <person name="Lux T."/>
            <person name="Spannagl M."/>
            <person name="Mayer K.F.X."/>
            <person name="Baldrich P."/>
            <person name="Meyers B.C."/>
            <person name="Huo N."/>
            <person name="Gu Y.Q."/>
            <person name="Zhou H."/>
            <person name="Devos K.M."/>
            <person name="Bennetzen J.L."/>
            <person name="Unver T."/>
            <person name="Budak H."/>
            <person name="Gulick P.J."/>
            <person name="Galiba G."/>
            <person name="Kalapos B."/>
            <person name="Nelson D.R."/>
            <person name="Li P."/>
            <person name="You F.M."/>
            <person name="Luo M.C."/>
            <person name="Dvorak J."/>
        </authorList>
    </citation>
    <scope>NUCLEOTIDE SEQUENCE [LARGE SCALE GENOMIC DNA]</scope>
    <source>
        <strain evidence="3">cv. AL8/78</strain>
    </source>
</reference>
<protein>
    <submittedName>
        <fullName evidence="3">Uncharacterized protein</fullName>
    </submittedName>
</protein>
<feature type="compositionally biased region" description="Polar residues" evidence="1">
    <location>
        <begin position="69"/>
        <end position="78"/>
    </location>
</feature>